<keyword evidence="3" id="KW-1185">Reference proteome</keyword>
<dbReference type="AlphaFoldDB" id="H0QYT7"/>
<comment type="caution">
    <text evidence="2">The sequence shown here is derived from an EMBL/GenBank/DDBJ whole genome shotgun (WGS) entry which is preliminary data.</text>
</comment>
<organism evidence="2 3">
    <name type="scientific">Gordonia effusa NBRC 100432</name>
    <dbReference type="NCBI Taxonomy" id="1077974"/>
    <lineage>
        <taxon>Bacteria</taxon>
        <taxon>Bacillati</taxon>
        <taxon>Actinomycetota</taxon>
        <taxon>Actinomycetes</taxon>
        <taxon>Mycobacteriales</taxon>
        <taxon>Gordoniaceae</taxon>
        <taxon>Gordonia</taxon>
    </lineage>
</organism>
<keyword evidence="1" id="KW-0732">Signal</keyword>
<accession>H0QYT7</accession>
<dbReference type="OrthoDB" id="4774092at2"/>
<dbReference type="STRING" id="1077974.GOEFS_044_00240"/>
<feature type="signal peptide" evidence="1">
    <location>
        <begin position="1"/>
        <end position="30"/>
    </location>
</feature>
<gene>
    <name evidence="2" type="ORF">GOEFS_044_00240</name>
</gene>
<evidence type="ECO:0000256" key="1">
    <source>
        <dbReference type="SAM" id="SignalP"/>
    </source>
</evidence>
<name>H0QYT7_9ACTN</name>
<dbReference type="RefSeq" id="WP_007317325.1">
    <property type="nucleotide sequence ID" value="NZ_BAEH01000044.1"/>
</dbReference>
<reference evidence="2 3" key="1">
    <citation type="submission" date="2011-12" db="EMBL/GenBank/DDBJ databases">
        <title>Whole genome shotgun sequence of Gordonia effusa NBRC 100432.</title>
        <authorList>
            <person name="Yoshida I."/>
            <person name="Takarada H."/>
            <person name="Hosoyama A."/>
            <person name="Tsuchikane K."/>
            <person name="Katsumata H."/>
            <person name="Yamazaki S."/>
            <person name="Fujita N."/>
        </authorList>
    </citation>
    <scope>NUCLEOTIDE SEQUENCE [LARGE SCALE GENOMIC DNA]</scope>
    <source>
        <strain evidence="2 3">NBRC 100432</strain>
    </source>
</reference>
<feature type="chain" id="PRO_5003537991" evidence="1">
    <location>
        <begin position="31"/>
        <end position="136"/>
    </location>
</feature>
<protein>
    <submittedName>
        <fullName evidence="2">Uncharacterized protein</fullName>
    </submittedName>
</protein>
<proteinExistence type="predicted"/>
<dbReference type="Proteomes" id="UP000035034">
    <property type="component" value="Unassembled WGS sequence"/>
</dbReference>
<evidence type="ECO:0000313" key="3">
    <source>
        <dbReference type="Proteomes" id="UP000035034"/>
    </source>
</evidence>
<sequence>MKSSLRRATSTALAAGIATIGAATISAAPAAATGTGCSLYQTEIASVETKSKSASICKFESDGRLQYRGFDNKKRAGNTVPIAKVTKAGGKTVYITYADEWDLTYHVVDQTSLVITGKRNHVWFDEKQKAATTRGR</sequence>
<dbReference type="EMBL" id="BAEH01000044">
    <property type="protein sequence ID" value="GAB17988.1"/>
    <property type="molecule type" value="Genomic_DNA"/>
</dbReference>
<evidence type="ECO:0000313" key="2">
    <source>
        <dbReference type="EMBL" id="GAB17988.1"/>
    </source>
</evidence>